<name>A0A8T2NNQ7_9TELE</name>
<reference evidence="1" key="1">
    <citation type="thesis" date="2021" institute="BYU ScholarsArchive" country="Provo, UT, USA">
        <title>Applications of and Algorithms for Genome Assembly and Genomic Analyses with an Emphasis on Marine Teleosts.</title>
        <authorList>
            <person name="Pickett B.D."/>
        </authorList>
    </citation>
    <scope>NUCLEOTIDE SEQUENCE</scope>
    <source>
        <strain evidence="1">HI-2016</strain>
    </source>
</reference>
<organism evidence="1 2">
    <name type="scientific">Albula glossodonta</name>
    <name type="common">roundjaw bonefish</name>
    <dbReference type="NCBI Taxonomy" id="121402"/>
    <lineage>
        <taxon>Eukaryota</taxon>
        <taxon>Metazoa</taxon>
        <taxon>Chordata</taxon>
        <taxon>Craniata</taxon>
        <taxon>Vertebrata</taxon>
        <taxon>Euteleostomi</taxon>
        <taxon>Actinopterygii</taxon>
        <taxon>Neopterygii</taxon>
        <taxon>Teleostei</taxon>
        <taxon>Albuliformes</taxon>
        <taxon>Albulidae</taxon>
        <taxon>Albula</taxon>
    </lineage>
</organism>
<comment type="caution">
    <text evidence="1">The sequence shown here is derived from an EMBL/GenBank/DDBJ whole genome shotgun (WGS) entry which is preliminary data.</text>
</comment>
<accession>A0A8T2NNQ7</accession>
<keyword evidence="2" id="KW-1185">Reference proteome</keyword>
<protein>
    <submittedName>
        <fullName evidence="1">Uncharacterized protein</fullName>
    </submittedName>
</protein>
<dbReference type="AlphaFoldDB" id="A0A8T2NNQ7"/>
<dbReference type="OrthoDB" id="2149267at2759"/>
<feature type="non-terminal residue" evidence="1">
    <location>
        <position position="1"/>
    </location>
</feature>
<evidence type="ECO:0000313" key="1">
    <source>
        <dbReference type="EMBL" id="KAG9341879.1"/>
    </source>
</evidence>
<proteinExistence type="predicted"/>
<sequence>MSPTTSRRYFSPSLYGSPLSKYIRHYEGLSYDTEALHNKHQRAKRALSHEDKFVHLEFHAHGRILSQKRHAVCDAVCCVLWDGDQ</sequence>
<gene>
    <name evidence="1" type="ORF">JZ751_018196</name>
</gene>
<dbReference type="EMBL" id="JAFBMS010000031">
    <property type="protein sequence ID" value="KAG9341879.1"/>
    <property type="molecule type" value="Genomic_DNA"/>
</dbReference>
<dbReference type="Proteomes" id="UP000824540">
    <property type="component" value="Unassembled WGS sequence"/>
</dbReference>
<evidence type="ECO:0000313" key="2">
    <source>
        <dbReference type="Proteomes" id="UP000824540"/>
    </source>
</evidence>